<dbReference type="AlphaFoldDB" id="A0A1E3B1D3"/>
<organism evidence="2 3">
    <name type="scientific">Aspergillus cristatus</name>
    <name type="common">Chinese Fuzhuan brick tea-fermentation fungus</name>
    <name type="synonym">Eurotium cristatum</name>
    <dbReference type="NCBI Taxonomy" id="573508"/>
    <lineage>
        <taxon>Eukaryota</taxon>
        <taxon>Fungi</taxon>
        <taxon>Dikarya</taxon>
        <taxon>Ascomycota</taxon>
        <taxon>Pezizomycotina</taxon>
        <taxon>Eurotiomycetes</taxon>
        <taxon>Eurotiomycetidae</taxon>
        <taxon>Eurotiales</taxon>
        <taxon>Aspergillaceae</taxon>
        <taxon>Aspergillus</taxon>
        <taxon>Aspergillus subgen. Aspergillus</taxon>
    </lineage>
</organism>
<dbReference type="EMBL" id="JXNT01000029">
    <property type="protein sequence ID" value="ODM14296.1"/>
    <property type="molecule type" value="Genomic_DNA"/>
</dbReference>
<accession>A0A1E3B1D3</accession>
<dbReference type="Proteomes" id="UP000094569">
    <property type="component" value="Unassembled WGS sequence"/>
</dbReference>
<keyword evidence="3" id="KW-1185">Reference proteome</keyword>
<comment type="caution">
    <text evidence="2">The sequence shown here is derived from an EMBL/GenBank/DDBJ whole genome shotgun (WGS) entry which is preliminary data.</text>
</comment>
<evidence type="ECO:0000313" key="3">
    <source>
        <dbReference type="Proteomes" id="UP000094569"/>
    </source>
</evidence>
<dbReference type="VEuPathDB" id="FungiDB:SI65_10293"/>
<dbReference type="STRING" id="573508.A0A1E3B1D3"/>
<gene>
    <name evidence="2" type="ORF">SI65_10293</name>
</gene>
<sequence length="96" mass="10871">MDEQPDDDSWFNIQLTTADIPQPNTQQDILEDQLTQFINDITTVNDTGNTSEPDSEKTPIRSSPPVLTTDAPTVEDPNNEIWHEASERSDDEQNEQ</sequence>
<reference evidence="2 3" key="1">
    <citation type="journal article" date="2016" name="BMC Genomics">
        <title>Comparative genomic and transcriptomic analyses of the Fuzhuan brick tea-fermentation fungus Aspergillus cristatus.</title>
        <authorList>
            <person name="Ge Y."/>
            <person name="Wang Y."/>
            <person name="Liu Y."/>
            <person name="Tan Y."/>
            <person name="Ren X."/>
            <person name="Zhang X."/>
            <person name="Hyde K.D."/>
            <person name="Liu Y."/>
            <person name="Liu Z."/>
        </authorList>
    </citation>
    <scope>NUCLEOTIDE SEQUENCE [LARGE SCALE GENOMIC DNA]</scope>
    <source>
        <strain evidence="2 3">GZAAS20.1005</strain>
    </source>
</reference>
<dbReference type="OrthoDB" id="4525389at2759"/>
<evidence type="ECO:0000313" key="2">
    <source>
        <dbReference type="EMBL" id="ODM14296.1"/>
    </source>
</evidence>
<feature type="region of interest" description="Disordered" evidence="1">
    <location>
        <begin position="42"/>
        <end position="96"/>
    </location>
</feature>
<evidence type="ECO:0000256" key="1">
    <source>
        <dbReference type="SAM" id="MobiDB-lite"/>
    </source>
</evidence>
<proteinExistence type="predicted"/>
<name>A0A1E3B1D3_ASPCR</name>
<feature type="compositionally biased region" description="Polar residues" evidence="1">
    <location>
        <begin position="42"/>
        <end position="52"/>
    </location>
</feature>
<protein>
    <submittedName>
        <fullName evidence="2">Uncharacterized protein</fullName>
    </submittedName>
</protein>